<feature type="compositionally biased region" description="Polar residues" evidence="2">
    <location>
        <begin position="398"/>
        <end position="411"/>
    </location>
</feature>
<dbReference type="Gene3D" id="3.40.50.12690">
    <property type="match status" value="1"/>
</dbReference>
<protein>
    <submittedName>
        <fullName evidence="3">Uncharacterized protein</fullName>
    </submittedName>
</protein>
<name>A0A7D9JGT2_PARCT</name>
<evidence type="ECO:0000313" key="4">
    <source>
        <dbReference type="Proteomes" id="UP001152795"/>
    </source>
</evidence>
<comment type="caution">
    <text evidence="3">The sequence shown here is derived from an EMBL/GenBank/DDBJ whole genome shotgun (WGS) entry which is preliminary data.</text>
</comment>
<proteinExistence type="predicted"/>
<feature type="coiled-coil region" evidence="1">
    <location>
        <begin position="286"/>
        <end position="313"/>
    </location>
</feature>
<feature type="compositionally biased region" description="Basic and acidic residues" evidence="2">
    <location>
        <begin position="105"/>
        <end position="120"/>
    </location>
</feature>
<sequence>RRKCRKLGKAGSRAIGRSRRKNLNKFIADLVLREKAQQQEEENELAFLTRQEQLAFERKQFEQKLEFETKMSEIKETSMTSSPENSTSAVWDPTISSYGNADPTGLERKRTDETDESKAETKLTREVFALAATGNDTSVDLLGKFELWKTLRIGAWVARFVSNAKVHDREKTVGPITSEEIQKQLAFWVKRVQGRNEATNTFHDDRLRLNLQRNNDSVYECRGRLQGQYPTYLPDQDVSIEVKDVTEQLTSMCEVAAIDSINVDECGVDSSKLLLQDEIRALKDSLAISKFALSDLNTKVKELENEKACLTTSLISNAPMSIILTNKKWLPQQTITVHMSNIPWLLSSPTLARTMKLFLFPMTRLNLVKKNKARKSARGKKTPQNLDTDENEKAQSLPRVSTENSRQSDNSSPRRKKVAAVIGDSIIKNVQGWRLSDSNNHVVMKSFGGANISDMEDYCI</sequence>
<gene>
    <name evidence="3" type="ORF">PACLA_8A085745</name>
</gene>
<keyword evidence="1" id="KW-0175">Coiled coil</keyword>
<accession>A0A7D9JGT2</accession>
<dbReference type="AlphaFoldDB" id="A0A7D9JGT2"/>
<feature type="compositionally biased region" description="Polar residues" evidence="2">
    <location>
        <begin position="77"/>
        <end position="99"/>
    </location>
</feature>
<feature type="region of interest" description="Disordered" evidence="2">
    <location>
        <begin position="370"/>
        <end position="417"/>
    </location>
</feature>
<reference evidence="3" key="1">
    <citation type="submission" date="2020-04" db="EMBL/GenBank/DDBJ databases">
        <authorList>
            <person name="Alioto T."/>
            <person name="Alioto T."/>
            <person name="Gomez Garrido J."/>
        </authorList>
    </citation>
    <scope>NUCLEOTIDE SEQUENCE</scope>
    <source>
        <strain evidence="3">A484AB</strain>
    </source>
</reference>
<feature type="compositionally biased region" description="Basic residues" evidence="2">
    <location>
        <begin position="370"/>
        <end position="381"/>
    </location>
</feature>
<keyword evidence="4" id="KW-1185">Reference proteome</keyword>
<evidence type="ECO:0000256" key="2">
    <source>
        <dbReference type="SAM" id="MobiDB-lite"/>
    </source>
</evidence>
<feature type="region of interest" description="Disordered" evidence="2">
    <location>
        <begin position="74"/>
        <end position="120"/>
    </location>
</feature>
<dbReference type="OrthoDB" id="5982747at2759"/>
<organism evidence="3 4">
    <name type="scientific">Paramuricea clavata</name>
    <name type="common">Red gorgonian</name>
    <name type="synonym">Violescent sea-whip</name>
    <dbReference type="NCBI Taxonomy" id="317549"/>
    <lineage>
        <taxon>Eukaryota</taxon>
        <taxon>Metazoa</taxon>
        <taxon>Cnidaria</taxon>
        <taxon>Anthozoa</taxon>
        <taxon>Octocorallia</taxon>
        <taxon>Malacalcyonacea</taxon>
        <taxon>Plexauridae</taxon>
        <taxon>Paramuricea</taxon>
    </lineage>
</organism>
<evidence type="ECO:0000313" key="3">
    <source>
        <dbReference type="EMBL" id="CAB4028999.1"/>
    </source>
</evidence>
<evidence type="ECO:0000256" key="1">
    <source>
        <dbReference type="SAM" id="Coils"/>
    </source>
</evidence>
<dbReference type="Proteomes" id="UP001152795">
    <property type="component" value="Unassembled WGS sequence"/>
</dbReference>
<dbReference type="EMBL" id="CACRXK020015874">
    <property type="protein sequence ID" value="CAB4028999.1"/>
    <property type="molecule type" value="Genomic_DNA"/>
</dbReference>
<feature type="non-terminal residue" evidence="3">
    <location>
        <position position="460"/>
    </location>
</feature>